<proteinExistence type="predicted"/>
<keyword evidence="3" id="KW-1185">Reference proteome</keyword>
<accession>A0AAV8X5T2</accession>
<comment type="caution">
    <text evidence="2">The sequence shown here is derived from an EMBL/GenBank/DDBJ whole genome shotgun (WGS) entry which is preliminary data.</text>
</comment>
<name>A0AAV8X5T2_9CUCU</name>
<gene>
    <name evidence="2" type="ORF">NQ318_000867</name>
</gene>
<dbReference type="Pfam" id="PF13843">
    <property type="entry name" value="DDE_Tnp_1_7"/>
    <property type="match status" value="1"/>
</dbReference>
<sequence length="198" mass="23324">MQRGVFQQVYDEKNNLLFVRWKDNNIVTMVTNHDTIEPLGKVKRWSSAEKQKVDVPQPHLFGSYNSSMGGVDLLNQAVNNYRVSVRGKKWWWPLFTHSVNVTMRCLSSLPKIFWKGDFFKEAASFSSKKYCRRRRRSFSKKIEKQLRCRQCHLRARWSCIKCGVTLCIELFHLKYDTILVWNSKLISNFPSGIVGELR</sequence>
<dbReference type="InterPro" id="IPR029526">
    <property type="entry name" value="PGBD"/>
</dbReference>
<organism evidence="2 3">
    <name type="scientific">Aromia moschata</name>
    <dbReference type="NCBI Taxonomy" id="1265417"/>
    <lineage>
        <taxon>Eukaryota</taxon>
        <taxon>Metazoa</taxon>
        <taxon>Ecdysozoa</taxon>
        <taxon>Arthropoda</taxon>
        <taxon>Hexapoda</taxon>
        <taxon>Insecta</taxon>
        <taxon>Pterygota</taxon>
        <taxon>Neoptera</taxon>
        <taxon>Endopterygota</taxon>
        <taxon>Coleoptera</taxon>
        <taxon>Polyphaga</taxon>
        <taxon>Cucujiformia</taxon>
        <taxon>Chrysomeloidea</taxon>
        <taxon>Cerambycidae</taxon>
        <taxon>Cerambycinae</taxon>
        <taxon>Callichromatini</taxon>
        <taxon>Aromia</taxon>
    </lineage>
</organism>
<evidence type="ECO:0000259" key="1">
    <source>
        <dbReference type="Pfam" id="PF13843"/>
    </source>
</evidence>
<dbReference type="AlphaFoldDB" id="A0AAV8X5T2"/>
<evidence type="ECO:0000313" key="3">
    <source>
        <dbReference type="Proteomes" id="UP001162162"/>
    </source>
</evidence>
<dbReference type="EMBL" id="JAPWTK010001055">
    <property type="protein sequence ID" value="KAJ8934301.1"/>
    <property type="molecule type" value="Genomic_DNA"/>
</dbReference>
<protein>
    <recommendedName>
        <fullName evidence="1">PiggyBac transposable element-derived protein domain-containing protein</fullName>
    </recommendedName>
</protein>
<dbReference type="PANTHER" id="PTHR47272:SF2">
    <property type="entry name" value="PIGGYBAC TRANSPOSABLE ELEMENT-DERIVED PROTEIN 3-LIKE"/>
    <property type="match status" value="1"/>
</dbReference>
<dbReference type="Proteomes" id="UP001162162">
    <property type="component" value="Unassembled WGS sequence"/>
</dbReference>
<feature type="domain" description="PiggyBac transposable element-derived protein" evidence="1">
    <location>
        <begin position="1"/>
        <end position="103"/>
    </location>
</feature>
<reference evidence="2" key="1">
    <citation type="journal article" date="2023" name="Insect Mol. Biol.">
        <title>Genome sequencing provides insights into the evolution of gene families encoding plant cell wall-degrading enzymes in longhorned beetles.</title>
        <authorList>
            <person name="Shin N.R."/>
            <person name="Okamura Y."/>
            <person name="Kirsch R."/>
            <person name="Pauchet Y."/>
        </authorList>
    </citation>
    <scope>NUCLEOTIDE SEQUENCE</scope>
    <source>
        <strain evidence="2">AMC_N1</strain>
    </source>
</reference>
<evidence type="ECO:0000313" key="2">
    <source>
        <dbReference type="EMBL" id="KAJ8934301.1"/>
    </source>
</evidence>
<dbReference type="PANTHER" id="PTHR47272">
    <property type="entry name" value="DDE_TNP_1_7 DOMAIN-CONTAINING PROTEIN"/>
    <property type="match status" value="1"/>
</dbReference>